<protein>
    <submittedName>
        <fullName evidence="1">Hypp304 protein</fullName>
    </submittedName>
</protein>
<dbReference type="PANTHER" id="PTHR16165:SF5">
    <property type="entry name" value="NXPE FAMILY MEMBER 3"/>
    <property type="match status" value="1"/>
</dbReference>
<accession>A0A8J9VZ76</accession>
<sequence>MVCGFREEEGRNVTEWMPCASPVHQSINPRDVCDFSRPNINASFYCQRPVRPTRRGSIAECHRDHKATLALQDEMVTADEKRMFHRDLSMEELETSHNNINIRATGRRWTDKVAGNTLPPCTPGLPETASEGYWYNGTLFSLRCRAKRFPSVLSVSGCLKHKSLFFFGDSTTMQAVVGLSENLSSTTS</sequence>
<dbReference type="OrthoDB" id="2112051at2759"/>
<dbReference type="AlphaFoldDB" id="A0A8J9VZ76"/>
<organism evidence="1 2">
    <name type="scientific">Branchiostoma lanceolatum</name>
    <name type="common">Common lancelet</name>
    <name type="synonym">Amphioxus lanceolatum</name>
    <dbReference type="NCBI Taxonomy" id="7740"/>
    <lineage>
        <taxon>Eukaryota</taxon>
        <taxon>Metazoa</taxon>
        <taxon>Chordata</taxon>
        <taxon>Cephalochordata</taxon>
        <taxon>Leptocardii</taxon>
        <taxon>Amphioxiformes</taxon>
        <taxon>Branchiostomatidae</taxon>
        <taxon>Branchiostoma</taxon>
    </lineage>
</organism>
<keyword evidence="2" id="KW-1185">Reference proteome</keyword>
<evidence type="ECO:0000313" key="1">
    <source>
        <dbReference type="EMBL" id="CAH1230472.1"/>
    </source>
</evidence>
<dbReference type="Proteomes" id="UP000838412">
    <property type="component" value="Chromosome 1"/>
</dbReference>
<evidence type="ECO:0000313" key="2">
    <source>
        <dbReference type="Proteomes" id="UP000838412"/>
    </source>
</evidence>
<name>A0A8J9VZ76_BRALA</name>
<dbReference type="EMBL" id="OV696686">
    <property type="protein sequence ID" value="CAH1230472.1"/>
    <property type="molecule type" value="Genomic_DNA"/>
</dbReference>
<dbReference type="PANTHER" id="PTHR16165">
    <property type="entry name" value="NXPE FAMILY MEMBER"/>
    <property type="match status" value="1"/>
</dbReference>
<proteinExistence type="predicted"/>
<reference evidence="1" key="1">
    <citation type="submission" date="2022-01" db="EMBL/GenBank/DDBJ databases">
        <authorList>
            <person name="Braso-Vives M."/>
        </authorList>
    </citation>
    <scope>NUCLEOTIDE SEQUENCE</scope>
</reference>
<gene>
    <name evidence="1" type="primary">Hypp304</name>
    <name evidence="1" type="ORF">BLAG_LOCUS1052</name>
</gene>